<keyword evidence="3" id="KW-1185">Reference proteome</keyword>
<proteinExistence type="predicted"/>
<feature type="domain" description="Glycosyltransferase 2-like" evidence="1">
    <location>
        <begin position="5"/>
        <end position="130"/>
    </location>
</feature>
<dbReference type="AlphaFoldDB" id="A0A2D1KS36"/>
<sequence>MIKFSIIMTAYNAEKYIIECVHSILKNDYTNFELIIINDGSSDSTEELINSLNDKRIRLINTEHIGNANAKNTGITYATGDYILFIDSDDLFASNILTILTNEIEQSHADLFIFQWALFQSRVGESEVSPQGNISIDGMGTAVWNKLYSHAIIKQISFPKDTIFEDVAFSAQAFLRADQVVFIPRVLYYYRQHKASLTKMGHEPEEHLDIITDFSCLIKDVNSLNFTISSAELSQIGILIHKLVLDHIKSILRENEMNKNTFTVLNDLSCFLKQISFQFKPVYSKNRIENLKAKYLVLLIRLHLYRLATLMFNWKNIMK</sequence>
<protein>
    <recommendedName>
        <fullName evidence="1">Glycosyltransferase 2-like domain-containing protein</fullName>
    </recommendedName>
</protein>
<dbReference type="EMBL" id="CP017697">
    <property type="protein sequence ID" value="ATO44953.1"/>
    <property type="molecule type" value="Genomic_DNA"/>
</dbReference>
<dbReference type="PANTHER" id="PTHR22916:SF3">
    <property type="entry name" value="UDP-GLCNAC:BETAGAL BETA-1,3-N-ACETYLGLUCOSAMINYLTRANSFERASE-LIKE PROTEIN 1"/>
    <property type="match status" value="1"/>
</dbReference>
<evidence type="ECO:0000313" key="3">
    <source>
        <dbReference type="Proteomes" id="UP000223559"/>
    </source>
</evidence>
<dbReference type="Pfam" id="PF00535">
    <property type="entry name" value="Glycos_transf_2"/>
    <property type="match status" value="1"/>
</dbReference>
<gene>
    <name evidence="2" type="ORF">LC20004_14060</name>
</gene>
<reference evidence="2 3" key="1">
    <citation type="submission" date="2016-10" db="EMBL/GenBank/DDBJ databases">
        <title>The whole genome sequencing and assembly of L. cotyniformis subsp. torquens DSM 20004 strain.</title>
        <authorList>
            <person name="Park M.-K."/>
            <person name="Lee Y.-J."/>
            <person name="Yi H."/>
            <person name="Bahn Y.-S."/>
            <person name="Kim J.F."/>
            <person name="Lee D.-W."/>
        </authorList>
    </citation>
    <scope>NUCLEOTIDE SEQUENCE [LARGE SCALE GENOMIC DNA]</scope>
    <source>
        <strain evidence="2 3">DSM 20004</strain>
    </source>
</reference>
<dbReference type="InterPro" id="IPR001173">
    <property type="entry name" value="Glyco_trans_2-like"/>
</dbReference>
<dbReference type="PANTHER" id="PTHR22916">
    <property type="entry name" value="GLYCOSYLTRANSFERASE"/>
    <property type="match status" value="1"/>
</dbReference>
<dbReference type="RefSeq" id="WP_010014288.1">
    <property type="nucleotide sequence ID" value="NZ_AEOS01000284.1"/>
</dbReference>
<organism evidence="2 3">
    <name type="scientific">Loigolactobacillus coryniformis subsp. torquens DSM 20004 = KCTC 3535</name>
    <dbReference type="NCBI Taxonomy" id="1423822"/>
    <lineage>
        <taxon>Bacteria</taxon>
        <taxon>Bacillati</taxon>
        <taxon>Bacillota</taxon>
        <taxon>Bacilli</taxon>
        <taxon>Lactobacillales</taxon>
        <taxon>Lactobacillaceae</taxon>
        <taxon>Loigolactobacillus</taxon>
    </lineage>
</organism>
<dbReference type="CDD" id="cd00761">
    <property type="entry name" value="Glyco_tranf_GTA_type"/>
    <property type="match status" value="1"/>
</dbReference>
<evidence type="ECO:0000259" key="1">
    <source>
        <dbReference type="Pfam" id="PF00535"/>
    </source>
</evidence>
<name>A0A2D1KS36_9LACO</name>
<dbReference type="KEGG" id="lcy:LC20004_14060"/>
<dbReference type="Proteomes" id="UP000223559">
    <property type="component" value="Chromosome"/>
</dbReference>
<accession>A0A2D1KS36</accession>
<dbReference type="InterPro" id="IPR029044">
    <property type="entry name" value="Nucleotide-diphossugar_trans"/>
</dbReference>
<dbReference type="SUPFAM" id="SSF53448">
    <property type="entry name" value="Nucleotide-diphospho-sugar transferases"/>
    <property type="match status" value="1"/>
</dbReference>
<dbReference type="GO" id="GO:0016758">
    <property type="term" value="F:hexosyltransferase activity"/>
    <property type="evidence" value="ECO:0007669"/>
    <property type="project" value="UniProtKB-ARBA"/>
</dbReference>
<evidence type="ECO:0000313" key="2">
    <source>
        <dbReference type="EMBL" id="ATO44953.1"/>
    </source>
</evidence>
<dbReference type="Gene3D" id="3.90.550.10">
    <property type="entry name" value="Spore Coat Polysaccharide Biosynthesis Protein SpsA, Chain A"/>
    <property type="match status" value="1"/>
</dbReference>